<evidence type="ECO:0000256" key="1">
    <source>
        <dbReference type="SAM" id="Coils"/>
    </source>
</evidence>
<name>A0A8J2NTL9_9HEXA</name>
<comment type="caution">
    <text evidence="4">The sequence shown here is derived from an EMBL/GenBank/DDBJ whole genome shotgun (WGS) entry which is preliminary data.</text>
</comment>
<sequence>MDFHPLNTDPCLYQKINGASPIYLTVYVDDGIIMGRDQSELAKVLDQLKESFKLTVQPFEKFLGVDIIHTRQGIFIHQQTYIEELLRRFDMSECKTLDIPMQPGLQLQAAKSCDTRFQFQELIGALLFIARCTRPDIAYPVHYLARFFAGYEKYHWEAAKKILRETTKRKAPPSTSTDPKRPCLLWTLAILWFLIDLSGATSTSPIIWRKSLKPVIVGFNAFTMKLQLISPCSLLPAEGIEVQIYRKMTKECEDKYEELFRKQLEKICPKDKITFGRQKRFVFTAGFIVIVAVVSAGVGLAGYAVSRTYALETKQEELKQALDQLEQDVYTSNKRLKLLQMEVRKITSQLDQLVMEVDIFKLKTMELHYVISYLMGNLLEGKRIIRDTGKSWSKKELTSDLFEFLNITLPCTEDCPIEFGIFNKCTMGSERTDVTLEFSVPTVNRSLLQVKADPFDLRLVRGNETCRLVYKGPTLATVSTLEDCV</sequence>
<keyword evidence="2" id="KW-0472">Membrane</keyword>
<feature type="domain" description="Reverse transcriptase Ty1/copia-type" evidence="3">
    <location>
        <begin position="2"/>
        <end position="102"/>
    </location>
</feature>
<evidence type="ECO:0000313" key="4">
    <source>
        <dbReference type="EMBL" id="CAG7720648.1"/>
    </source>
</evidence>
<protein>
    <recommendedName>
        <fullName evidence="3">Reverse transcriptase Ty1/copia-type domain-containing protein</fullName>
    </recommendedName>
</protein>
<reference evidence="4" key="1">
    <citation type="submission" date="2021-06" db="EMBL/GenBank/DDBJ databases">
        <authorList>
            <person name="Hodson N. C."/>
            <person name="Mongue J. A."/>
            <person name="Jaron S. K."/>
        </authorList>
    </citation>
    <scope>NUCLEOTIDE SEQUENCE</scope>
</reference>
<dbReference type="PANTHER" id="PTHR11439">
    <property type="entry name" value="GAG-POL-RELATED RETROTRANSPOSON"/>
    <property type="match status" value="1"/>
</dbReference>
<dbReference type="InterPro" id="IPR013103">
    <property type="entry name" value="RVT_2"/>
</dbReference>
<keyword evidence="5" id="KW-1185">Reference proteome</keyword>
<feature type="transmembrane region" description="Helical" evidence="2">
    <location>
        <begin position="281"/>
        <end position="305"/>
    </location>
</feature>
<dbReference type="PANTHER" id="PTHR11439:SF440">
    <property type="entry name" value="INTEGRASE CATALYTIC DOMAIN-CONTAINING PROTEIN"/>
    <property type="match status" value="1"/>
</dbReference>
<dbReference type="Proteomes" id="UP000708208">
    <property type="component" value="Unassembled WGS sequence"/>
</dbReference>
<keyword evidence="1" id="KW-0175">Coiled coil</keyword>
<dbReference type="OrthoDB" id="413361at2759"/>
<dbReference type="AlphaFoldDB" id="A0A8J2NTL9"/>
<dbReference type="Pfam" id="PF07727">
    <property type="entry name" value="RVT_2"/>
    <property type="match status" value="1"/>
</dbReference>
<feature type="coiled-coil region" evidence="1">
    <location>
        <begin position="308"/>
        <end position="356"/>
    </location>
</feature>
<proteinExistence type="predicted"/>
<keyword evidence="2" id="KW-0812">Transmembrane</keyword>
<evidence type="ECO:0000259" key="3">
    <source>
        <dbReference type="Pfam" id="PF07727"/>
    </source>
</evidence>
<gene>
    <name evidence="4" type="ORF">AFUS01_LOCUS9918</name>
</gene>
<dbReference type="EMBL" id="CAJVCH010072511">
    <property type="protein sequence ID" value="CAG7720648.1"/>
    <property type="molecule type" value="Genomic_DNA"/>
</dbReference>
<keyword evidence="2" id="KW-1133">Transmembrane helix</keyword>
<accession>A0A8J2NTL9</accession>
<organism evidence="4 5">
    <name type="scientific">Allacma fusca</name>
    <dbReference type="NCBI Taxonomy" id="39272"/>
    <lineage>
        <taxon>Eukaryota</taxon>
        <taxon>Metazoa</taxon>
        <taxon>Ecdysozoa</taxon>
        <taxon>Arthropoda</taxon>
        <taxon>Hexapoda</taxon>
        <taxon>Collembola</taxon>
        <taxon>Symphypleona</taxon>
        <taxon>Sminthuridae</taxon>
        <taxon>Allacma</taxon>
    </lineage>
</organism>
<evidence type="ECO:0000256" key="2">
    <source>
        <dbReference type="SAM" id="Phobius"/>
    </source>
</evidence>
<evidence type="ECO:0000313" key="5">
    <source>
        <dbReference type="Proteomes" id="UP000708208"/>
    </source>
</evidence>